<feature type="region of interest" description="Disordered" evidence="1">
    <location>
        <begin position="1"/>
        <end position="77"/>
    </location>
</feature>
<gene>
    <name evidence="2" type="ORF">A2U01_0018401</name>
</gene>
<keyword evidence="3" id="KW-1185">Reference proteome</keyword>
<organism evidence="2 3">
    <name type="scientific">Trifolium medium</name>
    <dbReference type="NCBI Taxonomy" id="97028"/>
    <lineage>
        <taxon>Eukaryota</taxon>
        <taxon>Viridiplantae</taxon>
        <taxon>Streptophyta</taxon>
        <taxon>Embryophyta</taxon>
        <taxon>Tracheophyta</taxon>
        <taxon>Spermatophyta</taxon>
        <taxon>Magnoliopsida</taxon>
        <taxon>eudicotyledons</taxon>
        <taxon>Gunneridae</taxon>
        <taxon>Pentapetalae</taxon>
        <taxon>rosids</taxon>
        <taxon>fabids</taxon>
        <taxon>Fabales</taxon>
        <taxon>Fabaceae</taxon>
        <taxon>Papilionoideae</taxon>
        <taxon>50 kb inversion clade</taxon>
        <taxon>NPAAA clade</taxon>
        <taxon>Hologalegina</taxon>
        <taxon>IRL clade</taxon>
        <taxon>Trifolieae</taxon>
        <taxon>Trifolium</taxon>
    </lineage>
</organism>
<evidence type="ECO:0000256" key="1">
    <source>
        <dbReference type="SAM" id="MobiDB-lite"/>
    </source>
</evidence>
<evidence type="ECO:0000313" key="3">
    <source>
        <dbReference type="Proteomes" id="UP000265520"/>
    </source>
</evidence>
<dbReference type="EMBL" id="LXQA010034886">
    <property type="protein sequence ID" value="MCH97406.1"/>
    <property type="molecule type" value="Genomic_DNA"/>
</dbReference>
<name>A0A392NC16_9FABA</name>
<dbReference type="AlphaFoldDB" id="A0A392NC16"/>
<proteinExistence type="predicted"/>
<reference evidence="2 3" key="1">
    <citation type="journal article" date="2018" name="Front. Plant Sci.">
        <title>Red Clover (Trifolium pratense) and Zigzag Clover (T. medium) - A Picture of Genomic Similarities and Differences.</title>
        <authorList>
            <person name="Dluhosova J."/>
            <person name="Istvanek J."/>
            <person name="Nedelnik J."/>
            <person name="Repkova J."/>
        </authorList>
    </citation>
    <scope>NUCLEOTIDE SEQUENCE [LARGE SCALE GENOMIC DNA]</scope>
    <source>
        <strain evidence="3">cv. 10/8</strain>
        <tissue evidence="2">Leaf</tissue>
    </source>
</reference>
<protein>
    <submittedName>
        <fullName evidence="2">Uncharacterized protein</fullName>
    </submittedName>
</protein>
<feature type="compositionally biased region" description="Basic and acidic residues" evidence="1">
    <location>
        <begin position="10"/>
        <end position="20"/>
    </location>
</feature>
<feature type="compositionally biased region" description="Acidic residues" evidence="1">
    <location>
        <begin position="61"/>
        <end position="77"/>
    </location>
</feature>
<comment type="caution">
    <text evidence="2">The sequence shown here is derived from an EMBL/GenBank/DDBJ whole genome shotgun (WGS) entry which is preliminary data.</text>
</comment>
<dbReference type="Proteomes" id="UP000265520">
    <property type="component" value="Unassembled WGS sequence"/>
</dbReference>
<evidence type="ECO:0000313" key="2">
    <source>
        <dbReference type="EMBL" id="MCH97406.1"/>
    </source>
</evidence>
<sequence length="95" mass="10131">MKRKTVAEGGKGDKSDEVAKSSRPTKVTASARRKNAEEHPPKRRNTKKAGEGGSSSTAGADDVDVDVEDAGVEGVEGEELIRDLEAEDDCFGIHY</sequence>
<accession>A0A392NC16</accession>